<dbReference type="RefSeq" id="WP_035136263.1">
    <property type="nucleotide sequence ID" value="NZ_JRLV01000038.1"/>
</dbReference>
<proteinExistence type="predicted"/>
<sequence length="101" mass="11394">MKKLIFASAMLMAAFTATASVTVYYNVPAIHQEQEELYKEIKLSEVPKEVMDNIHKDYGDYKVVKAYKSDKGNYKLDMKTQDGIGLTASFTGEGKLIKIYS</sequence>
<feature type="chain" id="PRO_5001991019" description="Beta-lactamase-inhibitor-like PepSY-like domain-containing protein" evidence="1">
    <location>
        <begin position="20"/>
        <end position="101"/>
    </location>
</feature>
<name>A0A0A2LHE9_9FLAO</name>
<evidence type="ECO:0000313" key="3">
    <source>
        <dbReference type="Proteomes" id="UP000030129"/>
    </source>
</evidence>
<dbReference type="SUPFAM" id="SSF160574">
    <property type="entry name" value="BT0923-like"/>
    <property type="match status" value="1"/>
</dbReference>
<evidence type="ECO:0000313" key="2">
    <source>
        <dbReference type="EMBL" id="KGO78626.1"/>
    </source>
</evidence>
<dbReference type="Proteomes" id="UP000030129">
    <property type="component" value="Unassembled WGS sequence"/>
</dbReference>
<dbReference type="AlphaFoldDB" id="A0A0A2LHE9"/>
<reference evidence="2 3" key="1">
    <citation type="submission" date="2013-09" db="EMBL/GenBank/DDBJ databases">
        <authorList>
            <person name="Zeng Z."/>
            <person name="Chen C."/>
        </authorList>
    </citation>
    <scope>NUCLEOTIDE SEQUENCE [LARGE SCALE GENOMIC DNA]</scope>
    <source>
        <strain evidence="2 3">F44-8</strain>
    </source>
</reference>
<accession>A0A0A2LHE9</accession>
<protein>
    <recommendedName>
        <fullName evidence="4">Beta-lactamase-inhibitor-like PepSY-like domain-containing protein</fullName>
    </recommendedName>
</protein>
<keyword evidence="1" id="KW-0732">Signal</keyword>
<comment type="caution">
    <text evidence="2">The sequence shown here is derived from an EMBL/GenBank/DDBJ whole genome shotgun (WGS) entry which is preliminary data.</text>
</comment>
<evidence type="ECO:0008006" key="4">
    <source>
        <dbReference type="Google" id="ProtNLM"/>
    </source>
</evidence>
<organism evidence="2 3">
    <name type="scientific">Flavobacterium beibuense F44-8</name>
    <dbReference type="NCBI Taxonomy" id="1406840"/>
    <lineage>
        <taxon>Bacteria</taxon>
        <taxon>Pseudomonadati</taxon>
        <taxon>Bacteroidota</taxon>
        <taxon>Flavobacteriia</taxon>
        <taxon>Flavobacteriales</taxon>
        <taxon>Flavobacteriaceae</taxon>
        <taxon>Flavobacterium</taxon>
    </lineage>
</organism>
<gene>
    <name evidence="2" type="ORF">Q763_17420</name>
</gene>
<evidence type="ECO:0000256" key="1">
    <source>
        <dbReference type="SAM" id="SignalP"/>
    </source>
</evidence>
<keyword evidence="3" id="KW-1185">Reference proteome</keyword>
<dbReference type="EMBL" id="JRLV01000038">
    <property type="protein sequence ID" value="KGO78626.1"/>
    <property type="molecule type" value="Genomic_DNA"/>
</dbReference>
<feature type="signal peptide" evidence="1">
    <location>
        <begin position="1"/>
        <end position="19"/>
    </location>
</feature>